<dbReference type="InterPro" id="IPR040452">
    <property type="entry name" value="SfsA_C"/>
</dbReference>
<name>A0ABR7NNX5_9FIRM</name>
<dbReference type="Gene3D" id="2.40.50.580">
    <property type="match status" value="1"/>
</dbReference>
<accession>A0ABR7NNX5</accession>
<dbReference type="InterPro" id="IPR005224">
    <property type="entry name" value="SfsA"/>
</dbReference>
<reference evidence="4 5" key="1">
    <citation type="submission" date="2020-08" db="EMBL/GenBank/DDBJ databases">
        <title>Genome public.</title>
        <authorList>
            <person name="Liu C."/>
            <person name="Sun Q."/>
        </authorList>
    </citation>
    <scope>NUCLEOTIDE SEQUENCE [LARGE SCALE GENOMIC DNA]</scope>
    <source>
        <strain evidence="4 5">BX10</strain>
    </source>
</reference>
<evidence type="ECO:0000259" key="3">
    <source>
        <dbReference type="Pfam" id="PF17746"/>
    </source>
</evidence>
<feature type="domain" description="SfsA N-terminal OB" evidence="3">
    <location>
        <begin position="12"/>
        <end position="84"/>
    </location>
</feature>
<dbReference type="NCBIfam" id="TIGR00230">
    <property type="entry name" value="sfsA"/>
    <property type="match status" value="1"/>
</dbReference>
<comment type="similarity">
    <text evidence="1">Belongs to the SfsA family.</text>
</comment>
<sequence>MIYENVMQAVFLSRPNRFLARVLLNGNEAVCHVKNTGRLGELLIPGVPAAVQFHPDAMAQGRKTEYSLIAVKKETAQGPQWVNIDSQAPNQTAWEWLTAGEGLPFCPRPDHVKREVRYGDSRFDLAFSCGGSPWFMEVKGVTLDMDGTAMFPDAPTERGIRHLEGLAQAVKDGYGAAALFVIQMKGVHAFSPHRERHLEFADALKKAKENGVHIWAYDCAVTDRSMKLDAPVPVIL</sequence>
<dbReference type="CDD" id="cd22359">
    <property type="entry name" value="SfsA-like_bacterial"/>
    <property type="match status" value="1"/>
</dbReference>
<dbReference type="RefSeq" id="WP_262426695.1">
    <property type="nucleotide sequence ID" value="NZ_JACRTJ010000003.1"/>
</dbReference>
<keyword evidence="5" id="KW-1185">Reference proteome</keyword>
<feature type="domain" description="Sugar fermentation stimulation protein C-terminal" evidence="2">
    <location>
        <begin position="88"/>
        <end position="223"/>
    </location>
</feature>
<protein>
    <recommendedName>
        <fullName evidence="1">Sugar fermentation stimulation protein homolog</fullName>
    </recommendedName>
</protein>
<evidence type="ECO:0000256" key="1">
    <source>
        <dbReference type="HAMAP-Rule" id="MF_00095"/>
    </source>
</evidence>
<dbReference type="InterPro" id="IPR041465">
    <property type="entry name" value="SfsA_N"/>
</dbReference>
<evidence type="ECO:0000259" key="2">
    <source>
        <dbReference type="Pfam" id="PF03749"/>
    </source>
</evidence>
<dbReference type="Gene3D" id="3.40.1350.60">
    <property type="match status" value="1"/>
</dbReference>
<dbReference type="Pfam" id="PF03749">
    <property type="entry name" value="SfsA"/>
    <property type="match status" value="1"/>
</dbReference>
<organism evidence="4 5">
    <name type="scientific">Enterocloster hominis</name>
    <name type="common">ex Liu et al. 2021</name>
    <dbReference type="NCBI Taxonomy" id="2763663"/>
    <lineage>
        <taxon>Bacteria</taxon>
        <taxon>Bacillati</taxon>
        <taxon>Bacillota</taxon>
        <taxon>Clostridia</taxon>
        <taxon>Lachnospirales</taxon>
        <taxon>Lachnospiraceae</taxon>
        <taxon>Enterocloster</taxon>
    </lineage>
</organism>
<proteinExistence type="inferred from homology"/>
<dbReference type="PANTHER" id="PTHR30545">
    <property type="entry name" value="SUGAR FERMENTATION STIMULATION PROTEIN A"/>
    <property type="match status" value="1"/>
</dbReference>
<comment type="caution">
    <text evidence="4">The sequence shown here is derived from an EMBL/GenBank/DDBJ whole genome shotgun (WGS) entry which is preliminary data.</text>
</comment>
<dbReference type="HAMAP" id="MF_00095">
    <property type="entry name" value="SfsA"/>
    <property type="match status" value="1"/>
</dbReference>
<dbReference type="Proteomes" id="UP000647491">
    <property type="component" value="Unassembled WGS sequence"/>
</dbReference>
<gene>
    <name evidence="1 4" type="primary">sfsA</name>
    <name evidence="4" type="ORF">H8708_00975</name>
</gene>
<evidence type="ECO:0000313" key="4">
    <source>
        <dbReference type="EMBL" id="MBC8597816.1"/>
    </source>
</evidence>
<dbReference type="Pfam" id="PF17746">
    <property type="entry name" value="SfsA_N"/>
    <property type="match status" value="1"/>
</dbReference>
<dbReference type="PANTHER" id="PTHR30545:SF2">
    <property type="entry name" value="SUGAR FERMENTATION STIMULATION PROTEIN A"/>
    <property type="match status" value="1"/>
</dbReference>
<evidence type="ECO:0000313" key="5">
    <source>
        <dbReference type="Proteomes" id="UP000647491"/>
    </source>
</evidence>
<dbReference type="EMBL" id="JACRTJ010000003">
    <property type="protein sequence ID" value="MBC8597816.1"/>
    <property type="molecule type" value="Genomic_DNA"/>
</dbReference>